<reference evidence="1 2" key="1">
    <citation type="submission" date="2017-01" db="EMBL/GenBank/DDBJ databases">
        <authorList>
            <person name="Mah S.A."/>
            <person name="Swanson W.J."/>
            <person name="Moy G.W."/>
            <person name="Vacquier V.D."/>
        </authorList>
    </citation>
    <scope>NUCLEOTIDE SEQUENCE [LARGE SCALE GENOMIC DNA]</scope>
    <source>
        <strain evidence="1 2">GSMNP</strain>
    </source>
</reference>
<dbReference type="Proteomes" id="UP000187283">
    <property type="component" value="Unassembled WGS sequence"/>
</dbReference>
<gene>
    <name evidence="1" type="ORF">AYI70_g7679</name>
</gene>
<dbReference type="EMBL" id="LSSN01002907">
    <property type="protein sequence ID" value="OMJ14785.1"/>
    <property type="molecule type" value="Genomic_DNA"/>
</dbReference>
<dbReference type="STRING" id="133412.A0A1R1XJH8"/>
<dbReference type="AlphaFoldDB" id="A0A1R1XJH8"/>
<evidence type="ECO:0000313" key="1">
    <source>
        <dbReference type="EMBL" id="OMJ14785.1"/>
    </source>
</evidence>
<organism evidence="1 2">
    <name type="scientific">Smittium culicis</name>
    <dbReference type="NCBI Taxonomy" id="133412"/>
    <lineage>
        <taxon>Eukaryota</taxon>
        <taxon>Fungi</taxon>
        <taxon>Fungi incertae sedis</taxon>
        <taxon>Zoopagomycota</taxon>
        <taxon>Kickxellomycotina</taxon>
        <taxon>Harpellomycetes</taxon>
        <taxon>Harpellales</taxon>
        <taxon>Legeriomycetaceae</taxon>
        <taxon>Smittium</taxon>
    </lineage>
</organism>
<sequence>MLFWKHQLESWNGLSFLPDNPDCGFQALFRINDSFSDVDAHQRKIIVNCIVRTLAPKCCWSFSSNILTQYYDVGLRQKIWGNEFSRIAEDFRTDMEPLLGNEYPSSSYICTNYNESSRCTQQTHGTDGVVAIRTSVRTDHEPVWDTRCASIRIEGEQENSEILQLVPRQMEQPLLLPSLESDLPSNSESETGTANYHIGYTSIENLYMEPRSLEIINRTATAVTSNKGDTRT</sequence>
<name>A0A1R1XJH8_9FUNG</name>
<protein>
    <submittedName>
        <fullName evidence="1">Uncharacterized protein</fullName>
    </submittedName>
</protein>
<dbReference type="OrthoDB" id="10428769at2759"/>
<evidence type="ECO:0000313" key="2">
    <source>
        <dbReference type="Proteomes" id="UP000187283"/>
    </source>
</evidence>
<comment type="caution">
    <text evidence="1">The sequence shown here is derived from an EMBL/GenBank/DDBJ whole genome shotgun (WGS) entry which is preliminary data.</text>
</comment>
<proteinExistence type="predicted"/>
<accession>A0A1R1XJH8</accession>
<keyword evidence="2" id="KW-1185">Reference proteome</keyword>